<name>A0ABV5WQK5_9BACI</name>
<organism evidence="1 2">
    <name type="scientific">Ectobacillus funiculus</name>
    <dbReference type="NCBI Taxonomy" id="137993"/>
    <lineage>
        <taxon>Bacteria</taxon>
        <taxon>Bacillati</taxon>
        <taxon>Bacillota</taxon>
        <taxon>Bacilli</taxon>
        <taxon>Bacillales</taxon>
        <taxon>Bacillaceae</taxon>
        <taxon>Ectobacillus</taxon>
    </lineage>
</organism>
<accession>A0ABV5WQK5</accession>
<dbReference type="EMBL" id="JBHMAF010000197">
    <property type="protein sequence ID" value="MFB9762488.1"/>
    <property type="molecule type" value="Genomic_DNA"/>
</dbReference>
<keyword evidence="2" id="KW-1185">Reference proteome</keyword>
<protein>
    <submittedName>
        <fullName evidence="1">Uncharacterized protein</fullName>
    </submittedName>
</protein>
<dbReference type="Proteomes" id="UP001589609">
    <property type="component" value="Unassembled WGS sequence"/>
</dbReference>
<evidence type="ECO:0000313" key="2">
    <source>
        <dbReference type="Proteomes" id="UP001589609"/>
    </source>
</evidence>
<sequence>MSHTTPPTPLNIPIRDYLDQTKYVTEELINLLNKVETDWANIYHKVGVIPMYQNNARVYSQFAQMLRTDGQPEESFDYVSRAAEHAQTAGTYQQQVQATQAYYNNALLIKNSPLESIAQALLQIGKQGISSRYGKSKKNCSQALSDARRIMPTISTANVSLLDVIWAGRNQSIHFEDKSFNQPTVDCFKELLKDTGKLFQDLKGYDNGENKAMEIVRILGWTDYSKYENDLMSLSI</sequence>
<reference evidence="1 2" key="1">
    <citation type="submission" date="2024-09" db="EMBL/GenBank/DDBJ databases">
        <authorList>
            <person name="Sun Q."/>
            <person name="Mori K."/>
        </authorList>
    </citation>
    <scope>NUCLEOTIDE SEQUENCE [LARGE SCALE GENOMIC DNA]</scope>
    <source>
        <strain evidence="1 2">JCM 11201</strain>
    </source>
</reference>
<comment type="caution">
    <text evidence="1">The sequence shown here is derived from an EMBL/GenBank/DDBJ whole genome shotgun (WGS) entry which is preliminary data.</text>
</comment>
<evidence type="ECO:0000313" key="1">
    <source>
        <dbReference type="EMBL" id="MFB9762488.1"/>
    </source>
</evidence>
<gene>
    <name evidence="1" type="ORF">ACFFMS_30125</name>
</gene>
<dbReference type="RefSeq" id="WP_379952392.1">
    <property type="nucleotide sequence ID" value="NZ_JBHMAF010000197.1"/>
</dbReference>
<proteinExistence type="predicted"/>